<reference evidence="2 3" key="1">
    <citation type="journal article" date="2018" name="Mol. Biol. Evol.">
        <title>Broad Genomic Sampling Reveals a Smut Pathogenic Ancestry of the Fungal Clade Ustilaginomycotina.</title>
        <authorList>
            <person name="Kijpornyongpan T."/>
            <person name="Mondo S.J."/>
            <person name="Barry K."/>
            <person name="Sandor L."/>
            <person name="Lee J."/>
            <person name="Lipzen A."/>
            <person name="Pangilinan J."/>
            <person name="LaButti K."/>
            <person name="Hainaut M."/>
            <person name="Henrissat B."/>
            <person name="Grigoriev I.V."/>
            <person name="Spatafora J.W."/>
            <person name="Aime M.C."/>
        </authorList>
    </citation>
    <scope>NUCLEOTIDE SEQUENCE [LARGE SCALE GENOMIC DNA]</scope>
    <source>
        <strain evidence="2 3">MCA 4718</strain>
    </source>
</reference>
<evidence type="ECO:0000256" key="1">
    <source>
        <dbReference type="SAM" id="MobiDB-lite"/>
    </source>
</evidence>
<proteinExistence type="predicted"/>
<sequence length="106" mass="11699">MLGLLPKNSQQRREKAAATDCFPDPASANKSSLSRLAKVGYRQEQHTSSIQMYTFWGHWVRLPYQLPAKLGSVKSSTDALVDTFHEIAAAGNGGKQVKQRPAAFRP</sequence>
<dbReference type="EMBL" id="KZ819323">
    <property type="protein sequence ID" value="PWN22110.1"/>
    <property type="molecule type" value="Genomic_DNA"/>
</dbReference>
<protein>
    <submittedName>
        <fullName evidence="2">Uncharacterized protein</fullName>
    </submittedName>
</protein>
<evidence type="ECO:0000313" key="3">
    <source>
        <dbReference type="Proteomes" id="UP000245942"/>
    </source>
</evidence>
<gene>
    <name evidence="2" type="ORF">BCV69DRAFT_297415</name>
</gene>
<accession>A0A316UA55</accession>
<dbReference type="AlphaFoldDB" id="A0A316UA55"/>
<evidence type="ECO:0000313" key="2">
    <source>
        <dbReference type="EMBL" id="PWN22110.1"/>
    </source>
</evidence>
<dbReference type="RefSeq" id="XP_025349270.1">
    <property type="nucleotide sequence ID" value="XM_025494111.1"/>
</dbReference>
<name>A0A316UA55_9BASI</name>
<dbReference type="GeneID" id="37015845"/>
<feature type="region of interest" description="Disordered" evidence="1">
    <location>
        <begin position="1"/>
        <end position="29"/>
    </location>
</feature>
<dbReference type="Proteomes" id="UP000245942">
    <property type="component" value="Unassembled WGS sequence"/>
</dbReference>
<organism evidence="2 3">
    <name type="scientific">Pseudomicrostroma glucosiphilum</name>
    <dbReference type="NCBI Taxonomy" id="1684307"/>
    <lineage>
        <taxon>Eukaryota</taxon>
        <taxon>Fungi</taxon>
        <taxon>Dikarya</taxon>
        <taxon>Basidiomycota</taxon>
        <taxon>Ustilaginomycotina</taxon>
        <taxon>Exobasidiomycetes</taxon>
        <taxon>Microstromatales</taxon>
        <taxon>Microstromatales incertae sedis</taxon>
        <taxon>Pseudomicrostroma</taxon>
    </lineage>
</organism>
<keyword evidence="3" id="KW-1185">Reference proteome</keyword>